<reference evidence="2" key="1">
    <citation type="submission" date="2022-11" db="UniProtKB">
        <authorList>
            <consortium name="WormBaseParasite"/>
        </authorList>
    </citation>
    <scope>IDENTIFICATION</scope>
</reference>
<protein>
    <submittedName>
        <fullName evidence="2">Uncharacterized protein</fullName>
    </submittedName>
</protein>
<sequence length="245" mass="27993">MTKTEDTRDRGSAPTVSGTPQIPGQGHQTSKLNKKSIKSPRTKKSNNNNNKTSKRSPRSKREKSKEEKTKKESNFKKFMHKLGGNSEKNSKTHSNEEAAAPEGCQNDENEKLPYSSRKARRRKTIGDNLKTAEDNGDNTQAEEDPKIVDPIKVVQMGNIDIITQQERNRRIREIEQMPSDNLCEDATQLSKSIKKENMHVKIVETNCKLYETNAEPMTRSHKESLRKRKKIKHQLRPRSKGSDTK</sequence>
<name>A0AC35GLB3_9BILA</name>
<proteinExistence type="predicted"/>
<evidence type="ECO:0000313" key="1">
    <source>
        <dbReference type="Proteomes" id="UP000887580"/>
    </source>
</evidence>
<accession>A0AC35GLB3</accession>
<organism evidence="1 2">
    <name type="scientific">Panagrolaimus sp. PS1159</name>
    <dbReference type="NCBI Taxonomy" id="55785"/>
    <lineage>
        <taxon>Eukaryota</taxon>
        <taxon>Metazoa</taxon>
        <taxon>Ecdysozoa</taxon>
        <taxon>Nematoda</taxon>
        <taxon>Chromadorea</taxon>
        <taxon>Rhabditida</taxon>
        <taxon>Tylenchina</taxon>
        <taxon>Panagrolaimomorpha</taxon>
        <taxon>Panagrolaimoidea</taxon>
        <taxon>Panagrolaimidae</taxon>
        <taxon>Panagrolaimus</taxon>
    </lineage>
</organism>
<dbReference type="WBParaSite" id="PS1159_v2.g6185.t1">
    <property type="protein sequence ID" value="PS1159_v2.g6185.t1"/>
    <property type="gene ID" value="PS1159_v2.g6185"/>
</dbReference>
<evidence type="ECO:0000313" key="2">
    <source>
        <dbReference type="WBParaSite" id="PS1159_v2.g6185.t1"/>
    </source>
</evidence>
<dbReference type="Proteomes" id="UP000887580">
    <property type="component" value="Unplaced"/>
</dbReference>